<dbReference type="NCBIfam" id="NF006975">
    <property type="entry name" value="PRK09448.1"/>
    <property type="match status" value="1"/>
</dbReference>
<comment type="caution">
    <text evidence="4">The sequence shown here is derived from an EMBL/GenBank/DDBJ whole genome shotgun (WGS) entry which is preliminary data.</text>
</comment>
<proteinExistence type="inferred from homology"/>
<dbReference type="InterPro" id="IPR008331">
    <property type="entry name" value="Ferritin_DPS_dom"/>
</dbReference>
<evidence type="ECO:0000259" key="3">
    <source>
        <dbReference type="Pfam" id="PF00210"/>
    </source>
</evidence>
<dbReference type="GeneID" id="78225756"/>
<organism evidence="4 5">
    <name type="scientific">Asaia bogorensis NBRC 16594</name>
    <dbReference type="NCBI Taxonomy" id="1231624"/>
    <lineage>
        <taxon>Bacteria</taxon>
        <taxon>Pseudomonadati</taxon>
        <taxon>Pseudomonadota</taxon>
        <taxon>Alphaproteobacteria</taxon>
        <taxon>Acetobacterales</taxon>
        <taxon>Acetobacteraceae</taxon>
        <taxon>Asaia</taxon>
    </lineage>
</organism>
<name>A0AAN4U2A0_9PROT</name>
<dbReference type="InterPro" id="IPR023188">
    <property type="entry name" value="DPS_DNA-bd_CS"/>
</dbReference>
<dbReference type="GO" id="GO:0016722">
    <property type="term" value="F:oxidoreductase activity, acting on metal ions"/>
    <property type="evidence" value="ECO:0007669"/>
    <property type="project" value="InterPro"/>
</dbReference>
<dbReference type="SUPFAM" id="SSF47240">
    <property type="entry name" value="Ferritin-like"/>
    <property type="match status" value="1"/>
</dbReference>
<evidence type="ECO:0000313" key="4">
    <source>
        <dbReference type="EMBL" id="GEL53321.1"/>
    </source>
</evidence>
<reference evidence="4 5" key="1">
    <citation type="submission" date="2019-07" db="EMBL/GenBank/DDBJ databases">
        <title>Whole genome shotgun sequence of Asaia bogorensis NBRC 16594.</title>
        <authorList>
            <person name="Hosoyama A."/>
            <person name="Uohara A."/>
            <person name="Ohji S."/>
            <person name="Ichikawa N."/>
        </authorList>
    </citation>
    <scope>NUCLEOTIDE SEQUENCE [LARGE SCALE GENOMIC DNA]</scope>
    <source>
        <strain evidence="4 5">NBRC 16594</strain>
    </source>
</reference>
<gene>
    <name evidence="4" type="primary">dps</name>
    <name evidence="4" type="ORF">ABO01nite_13280</name>
</gene>
<dbReference type="PANTHER" id="PTHR42932:SF3">
    <property type="entry name" value="DNA PROTECTION DURING STARVATION PROTEIN"/>
    <property type="match status" value="1"/>
</dbReference>
<dbReference type="RefSeq" id="WP_023979065.1">
    <property type="nucleotide sequence ID" value="NZ_AP014690.1"/>
</dbReference>
<dbReference type="CDD" id="cd01043">
    <property type="entry name" value="DPS"/>
    <property type="match status" value="1"/>
</dbReference>
<protein>
    <submittedName>
        <fullName evidence="4">DNA protection during starvation protein</fullName>
    </submittedName>
</protein>
<dbReference type="Proteomes" id="UP000321287">
    <property type="component" value="Unassembled WGS sequence"/>
</dbReference>
<evidence type="ECO:0000313" key="5">
    <source>
        <dbReference type="Proteomes" id="UP000321287"/>
    </source>
</evidence>
<dbReference type="PANTHER" id="PTHR42932">
    <property type="entry name" value="GENERAL STRESS PROTEIN 20U"/>
    <property type="match status" value="1"/>
</dbReference>
<sequence length="178" mass="19535">MTTKHAMHTTQNALKSNAKTVSIETLNARLADLIDLALITKQAHWNLKGPQFIGVHEMLDGFRDSVDDLVDKVAERAVQLGGTAYGTVQDVSKNSACTPYPTDVYKIADHISALIDRYATVANNVRESIDVTDEAGDADTADLFTEASRALDKHLWFLEAHTQEPTGEMRDGDHKGAR</sequence>
<evidence type="ECO:0000256" key="2">
    <source>
        <dbReference type="RuleBase" id="RU003875"/>
    </source>
</evidence>
<keyword evidence="5" id="KW-1185">Reference proteome</keyword>
<dbReference type="EMBL" id="BJVS01000003">
    <property type="protein sequence ID" value="GEL53321.1"/>
    <property type="molecule type" value="Genomic_DNA"/>
</dbReference>
<dbReference type="Pfam" id="PF00210">
    <property type="entry name" value="Ferritin"/>
    <property type="match status" value="1"/>
</dbReference>
<dbReference type="InterPro" id="IPR009078">
    <property type="entry name" value="Ferritin-like_SF"/>
</dbReference>
<feature type="domain" description="Ferritin/DPS" evidence="3">
    <location>
        <begin position="23"/>
        <end position="163"/>
    </location>
</feature>
<dbReference type="PIRSF" id="PIRSF005900">
    <property type="entry name" value="Dps"/>
    <property type="match status" value="1"/>
</dbReference>
<dbReference type="PROSITE" id="PS00819">
    <property type="entry name" value="DPS_2"/>
    <property type="match status" value="1"/>
</dbReference>
<dbReference type="InterPro" id="IPR012347">
    <property type="entry name" value="Ferritin-like"/>
</dbReference>
<dbReference type="Gene3D" id="1.20.1260.10">
    <property type="match status" value="1"/>
</dbReference>
<dbReference type="AlphaFoldDB" id="A0AAN4U2A0"/>
<evidence type="ECO:0000256" key="1">
    <source>
        <dbReference type="ARBA" id="ARBA00009497"/>
    </source>
</evidence>
<comment type="similarity">
    <text evidence="1 2">Belongs to the Dps family.</text>
</comment>
<dbReference type="PRINTS" id="PR01346">
    <property type="entry name" value="HELNAPAPROT"/>
</dbReference>
<accession>A0AAN4U2A0</accession>
<dbReference type="PROSITE" id="PS00818">
    <property type="entry name" value="DPS_1"/>
    <property type="match status" value="1"/>
</dbReference>
<dbReference type="InterPro" id="IPR002177">
    <property type="entry name" value="DPS_DNA-bd"/>
</dbReference>
<dbReference type="GO" id="GO:0008199">
    <property type="term" value="F:ferric iron binding"/>
    <property type="evidence" value="ECO:0007669"/>
    <property type="project" value="InterPro"/>
</dbReference>